<protein>
    <submittedName>
        <fullName evidence="1">Uncharacterized protein</fullName>
    </submittedName>
</protein>
<name>A0A4V3D154_9SPHI</name>
<dbReference type="EMBL" id="SNYC01000004">
    <property type="protein sequence ID" value="TDQ09357.1"/>
    <property type="molecule type" value="Genomic_DNA"/>
</dbReference>
<proteinExistence type="predicted"/>
<evidence type="ECO:0000313" key="2">
    <source>
        <dbReference type="Proteomes" id="UP000295620"/>
    </source>
</evidence>
<evidence type="ECO:0000313" key="1">
    <source>
        <dbReference type="EMBL" id="TDQ09357.1"/>
    </source>
</evidence>
<comment type="caution">
    <text evidence="1">The sequence shown here is derived from an EMBL/GenBank/DDBJ whole genome shotgun (WGS) entry which is preliminary data.</text>
</comment>
<keyword evidence="2" id="KW-1185">Reference proteome</keyword>
<dbReference type="Proteomes" id="UP000295620">
    <property type="component" value="Unassembled WGS sequence"/>
</dbReference>
<reference evidence="1 2" key="1">
    <citation type="submission" date="2019-03" db="EMBL/GenBank/DDBJ databases">
        <title>Genomic Encyclopedia of Archaeal and Bacterial Type Strains, Phase II (KMG-II): from individual species to whole genera.</title>
        <authorList>
            <person name="Goeker M."/>
        </authorList>
    </citation>
    <scope>NUCLEOTIDE SEQUENCE [LARGE SCALE GENOMIC DNA]</scope>
    <source>
        <strain evidence="1 2">DSM 19035</strain>
    </source>
</reference>
<organism evidence="1 2">
    <name type="scientific">Pedobacter metabolipauper</name>
    <dbReference type="NCBI Taxonomy" id="425513"/>
    <lineage>
        <taxon>Bacteria</taxon>
        <taxon>Pseudomonadati</taxon>
        <taxon>Bacteroidota</taxon>
        <taxon>Sphingobacteriia</taxon>
        <taxon>Sphingobacteriales</taxon>
        <taxon>Sphingobacteriaceae</taxon>
        <taxon>Pedobacter</taxon>
    </lineage>
</organism>
<gene>
    <name evidence="1" type="ORF">ATK78_1511</name>
</gene>
<accession>A0A4V3D154</accession>
<dbReference type="AlphaFoldDB" id="A0A4V3D154"/>
<sequence>MITNKHILFYLFSQNPIVTIITNKPGKICIFEKFLDFNEDLL</sequence>